<keyword evidence="2" id="KW-1185">Reference proteome</keyword>
<gene>
    <name evidence="1" type="ORF">CEXT_731561</name>
</gene>
<reference evidence="1 2" key="1">
    <citation type="submission" date="2021-06" db="EMBL/GenBank/DDBJ databases">
        <title>Caerostris extrusa draft genome.</title>
        <authorList>
            <person name="Kono N."/>
            <person name="Arakawa K."/>
        </authorList>
    </citation>
    <scope>NUCLEOTIDE SEQUENCE [LARGE SCALE GENOMIC DNA]</scope>
</reference>
<dbReference type="EMBL" id="BPLR01010028">
    <property type="protein sequence ID" value="GIY36306.1"/>
    <property type="molecule type" value="Genomic_DNA"/>
</dbReference>
<dbReference type="SUPFAM" id="SSF52047">
    <property type="entry name" value="RNI-like"/>
    <property type="match status" value="1"/>
</dbReference>
<sequence length="219" mass="25736">MSNNNHQMTPLSLEEMCLQKVAFLLRSGHWRKYHMNPFTFLSFKVADKLMSKFLPDDETSNQCCLELAPLQPLLTSCRLQHLDLSYFPYEEQFCMFFKLLSDGCQNLQSLSLPRNIGIYNVSEQLELLLLSCHKLEYLHSPIFFNLDALKNCANLKCLRFHFPARLLVDYFCHEDVDSLEYLKSLKVFALCGLYDFFFRLQSYCSDTETLPRNNFCGWN</sequence>
<evidence type="ECO:0000313" key="2">
    <source>
        <dbReference type="Proteomes" id="UP001054945"/>
    </source>
</evidence>
<dbReference type="AlphaFoldDB" id="A0AAV4ST01"/>
<dbReference type="Gene3D" id="3.80.10.10">
    <property type="entry name" value="Ribonuclease Inhibitor"/>
    <property type="match status" value="1"/>
</dbReference>
<dbReference type="InterPro" id="IPR032675">
    <property type="entry name" value="LRR_dom_sf"/>
</dbReference>
<protein>
    <submittedName>
        <fullName evidence="1">Uncharacterized protein</fullName>
    </submittedName>
</protein>
<accession>A0AAV4ST01</accession>
<name>A0AAV4ST01_CAEEX</name>
<organism evidence="1 2">
    <name type="scientific">Caerostris extrusa</name>
    <name type="common">Bark spider</name>
    <name type="synonym">Caerostris bankana</name>
    <dbReference type="NCBI Taxonomy" id="172846"/>
    <lineage>
        <taxon>Eukaryota</taxon>
        <taxon>Metazoa</taxon>
        <taxon>Ecdysozoa</taxon>
        <taxon>Arthropoda</taxon>
        <taxon>Chelicerata</taxon>
        <taxon>Arachnida</taxon>
        <taxon>Araneae</taxon>
        <taxon>Araneomorphae</taxon>
        <taxon>Entelegynae</taxon>
        <taxon>Araneoidea</taxon>
        <taxon>Araneidae</taxon>
        <taxon>Caerostris</taxon>
    </lineage>
</organism>
<proteinExistence type="predicted"/>
<evidence type="ECO:0000313" key="1">
    <source>
        <dbReference type="EMBL" id="GIY36306.1"/>
    </source>
</evidence>
<dbReference type="Proteomes" id="UP001054945">
    <property type="component" value="Unassembled WGS sequence"/>
</dbReference>
<comment type="caution">
    <text evidence="1">The sequence shown here is derived from an EMBL/GenBank/DDBJ whole genome shotgun (WGS) entry which is preliminary data.</text>
</comment>